<dbReference type="RefSeq" id="YP_010780995.1">
    <property type="nucleotide sequence ID" value="NC_075038.1"/>
</dbReference>
<accession>A0A6N1NRB5</accession>
<reference evidence="1" key="1">
    <citation type="submission" date="2017-06" db="EMBL/GenBank/DDBJ databases">
        <authorList>
            <person name="Assis F.L."/>
            <person name="Abrahao J.S."/>
            <person name="Silva L."/>
            <person name="Khalil J.B."/>
            <person name="Rodrigues R."/>
            <person name="Silva L.S."/>
            <person name="Boratto P."/>
            <person name="Andrade M."/>
            <person name="Kroon E.G."/>
            <person name="Ribeiro B."/>
            <person name="Bergier I."/>
            <person name="Seligmann H."/>
            <person name="Ghigo E."/>
            <person name="Colson P."/>
            <person name="Levasseur A."/>
            <person name="Raoult D."/>
            <person name="Scola B.L."/>
        </authorList>
    </citation>
    <scope>NUCLEOTIDE SEQUENCE</scope>
    <source>
        <strain evidence="1">Deep ocean</strain>
    </source>
</reference>
<proteinExistence type="predicted"/>
<protein>
    <submittedName>
        <fullName evidence="1">Uncharacterized protein</fullName>
    </submittedName>
</protein>
<dbReference type="EMBL" id="MF405918">
    <property type="protein sequence ID" value="QKU34368.1"/>
    <property type="molecule type" value="Genomic_DNA"/>
</dbReference>
<dbReference type="KEGG" id="vg:80517686"/>
<organism evidence="1">
    <name type="scientific">Tupanvirus deep ocean</name>
    <dbReference type="NCBI Taxonomy" id="2126984"/>
    <lineage>
        <taxon>Viruses</taxon>
        <taxon>Varidnaviria</taxon>
        <taxon>Bamfordvirae</taxon>
        <taxon>Nucleocytoviricota</taxon>
        <taxon>Megaviricetes</taxon>
        <taxon>Imitervirales</taxon>
        <taxon>Mimiviridae</taxon>
        <taxon>Megamimivirinae</taxon>
        <taxon>Tupanvirus</taxon>
        <taxon>Tupanvirus altamarinense</taxon>
    </lineage>
</organism>
<dbReference type="GeneID" id="80517686"/>
<name>A0A6N1NRB5_9VIRU</name>
<sequence length="73" mass="7993">MSRLPVFAAPGLMPFQFPVNDDNITYKWIDDLGGSILPKPLVYGDLRPDGKPAKVGIATVGGNGHTTVEYHYY</sequence>
<reference evidence="1" key="2">
    <citation type="journal article" date="2018" name="Nat. Commun.">
        <title>Tailed giant Tupanvirus possesses the most complete translational apparatus of the known virosphere.</title>
        <authorList>
            <person name="Abrahao J."/>
            <person name="Silva L."/>
            <person name="Silva L.S."/>
            <person name="Khalil J.Y.B."/>
            <person name="Rodrigues R."/>
            <person name="Arantes T."/>
            <person name="Assis F."/>
            <person name="Boratto P."/>
            <person name="Andrade M."/>
            <person name="Kroon E.G."/>
            <person name="Ribeiro B."/>
            <person name="Bergier I."/>
            <person name="Seligmann H."/>
            <person name="Ghigo E."/>
            <person name="Colson P."/>
            <person name="Levasseur A."/>
            <person name="Kroemer G."/>
            <person name="Raoult D."/>
            <person name="La Scola B."/>
        </authorList>
    </citation>
    <scope>NUCLEOTIDE SEQUENCE [LARGE SCALE GENOMIC DNA]</scope>
    <source>
        <strain evidence="1">Deep ocean</strain>
    </source>
</reference>
<evidence type="ECO:0000313" key="1">
    <source>
        <dbReference type="EMBL" id="QKU34368.1"/>
    </source>
</evidence>